<dbReference type="EMBL" id="JACVVK020000243">
    <property type="protein sequence ID" value="KAK7482503.1"/>
    <property type="molecule type" value="Genomic_DNA"/>
</dbReference>
<reference evidence="1 2" key="1">
    <citation type="journal article" date="2023" name="Sci. Data">
        <title>Genome assembly of the Korean intertidal mud-creeper Batillaria attramentaria.</title>
        <authorList>
            <person name="Patra A.K."/>
            <person name="Ho P.T."/>
            <person name="Jun S."/>
            <person name="Lee S.J."/>
            <person name="Kim Y."/>
            <person name="Won Y.J."/>
        </authorList>
    </citation>
    <scope>NUCLEOTIDE SEQUENCE [LARGE SCALE GENOMIC DNA]</scope>
    <source>
        <strain evidence="1">Wonlab-2016</strain>
    </source>
</reference>
<evidence type="ECO:0000313" key="1">
    <source>
        <dbReference type="EMBL" id="KAK7482503.1"/>
    </source>
</evidence>
<sequence length="129" mass="14470">MPHYRNKAAGHRYSSCSILCDPTMYNCQSSGNHHMNDYRSTAHKPKNHILNTNKAPLPVPALGSWLQKHRLHETKCFFGTALIPVDRLVIQLLTPATAAPSECPFVPDAPFTAVNKTKQHTDKTEHTQQ</sequence>
<accession>A0ABD0K6K7</accession>
<organism evidence="1 2">
    <name type="scientific">Batillaria attramentaria</name>
    <dbReference type="NCBI Taxonomy" id="370345"/>
    <lineage>
        <taxon>Eukaryota</taxon>
        <taxon>Metazoa</taxon>
        <taxon>Spiralia</taxon>
        <taxon>Lophotrochozoa</taxon>
        <taxon>Mollusca</taxon>
        <taxon>Gastropoda</taxon>
        <taxon>Caenogastropoda</taxon>
        <taxon>Sorbeoconcha</taxon>
        <taxon>Cerithioidea</taxon>
        <taxon>Batillariidae</taxon>
        <taxon>Batillaria</taxon>
    </lineage>
</organism>
<evidence type="ECO:0000313" key="2">
    <source>
        <dbReference type="Proteomes" id="UP001519460"/>
    </source>
</evidence>
<dbReference type="Proteomes" id="UP001519460">
    <property type="component" value="Unassembled WGS sequence"/>
</dbReference>
<dbReference type="AlphaFoldDB" id="A0ABD0K6K7"/>
<keyword evidence="2" id="KW-1185">Reference proteome</keyword>
<comment type="caution">
    <text evidence="1">The sequence shown here is derived from an EMBL/GenBank/DDBJ whole genome shotgun (WGS) entry which is preliminary data.</text>
</comment>
<proteinExistence type="predicted"/>
<protein>
    <submittedName>
        <fullName evidence="1">Uncharacterized protein</fullName>
    </submittedName>
</protein>
<gene>
    <name evidence="1" type="ORF">BaRGS_00026214</name>
</gene>
<name>A0ABD0K6K7_9CAEN</name>